<protein>
    <submittedName>
        <fullName evidence="2">Uncharacterized protein</fullName>
    </submittedName>
</protein>
<organism evidence="2 3">
    <name type="scientific">Plakobranchus ocellatus</name>
    <dbReference type="NCBI Taxonomy" id="259542"/>
    <lineage>
        <taxon>Eukaryota</taxon>
        <taxon>Metazoa</taxon>
        <taxon>Spiralia</taxon>
        <taxon>Lophotrochozoa</taxon>
        <taxon>Mollusca</taxon>
        <taxon>Gastropoda</taxon>
        <taxon>Heterobranchia</taxon>
        <taxon>Euthyneura</taxon>
        <taxon>Panpulmonata</taxon>
        <taxon>Sacoglossa</taxon>
        <taxon>Placobranchoidea</taxon>
        <taxon>Plakobranchidae</taxon>
        <taxon>Plakobranchus</taxon>
    </lineage>
</organism>
<name>A0AAV3ZW89_9GAST</name>
<proteinExistence type="predicted"/>
<sequence length="75" mass="8236">MSTPGVFVMGQTGLWSSPEMGIRSKLSHSGLKSSRAQHSTERETRGRKGSHYHNKEKDVLNLLNPVTCGVGIRSK</sequence>
<feature type="region of interest" description="Disordered" evidence="1">
    <location>
        <begin position="18"/>
        <end position="58"/>
    </location>
</feature>
<keyword evidence="3" id="KW-1185">Reference proteome</keyword>
<evidence type="ECO:0000313" key="2">
    <source>
        <dbReference type="EMBL" id="GFN99107.1"/>
    </source>
</evidence>
<evidence type="ECO:0000313" key="3">
    <source>
        <dbReference type="Proteomes" id="UP000735302"/>
    </source>
</evidence>
<dbReference type="Proteomes" id="UP000735302">
    <property type="component" value="Unassembled WGS sequence"/>
</dbReference>
<dbReference type="AlphaFoldDB" id="A0AAV3ZW89"/>
<comment type="caution">
    <text evidence="2">The sequence shown here is derived from an EMBL/GenBank/DDBJ whole genome shotgun (WGS) entry which is preliminary data.</text>
</comment>
<gene>
    <name evidence="2" type="ORF">PoB_002561300</name>
</gene>
<accession>A0AAV3ZW89</accession>
<evidence type="ECO:0000256" key="1">
    <source>
        <dbReference type="SAM" id="MobiDB-lite"/>
    </source>
</evidence>
<dbReference type="EMBL" id="BLXT01002947">
    <property type="protein sequence ID" value="GFN99107.1"/>
    <property type="molecule type" value="Genomic_DNA"/>
</dbReference>
<reference evidence="2 3" key="1">
    <citation type="journal article" date="2021" name="Elife">
        <title>Chloroplast acquisition without the gene transfer in kleptoplastic sea slugs, Plakobranchus ocellatus.</title>
        <authorList>
            <person name="Maeda T."/>
            <person name="Takahashi S."/>
            <person name="Yoshida T."/>
            <person name="Shimamura S."/>
            <person name="Takaki Y."/>
            <person name="Nagai Y."/>
            <person name="Toyoda A."/>
            <person name="Suzuki Y."/>
            <person name="Arimoto A."/>
            <person name="Ishii H."/>
            <person name="Satoh N."/>
            <person name="Nishiyama T."/>
            <person name="Hasebe M."/>
            <person name="Maruyama T."/>
            <person name="Minagawa J."/>
            <person name="Obokata J."/>
            <person name="Shigenobu S."/>
        </authorList>
    </citation>
    <scope>NUCLEOTIDE SEQUENCE [LARGE SCALE GENOMIC DNA]</scope>
</reference>